<name>A0A0F9SX43_9ZZZZ</name>
<reference evidence="1" key="1">
    <citation type="journal article" date="2015" name="Nature">
        <title>Complex archaea that bridge the gap between prokaryotes and eukaryotes.</title>
        <authorList>
            <person name="Spang A."/>
            <person name="Saw J.H."/>
            <person name="Jorgensen S.L."/>
            <person name="Zaremba-Niedzwiedzka K."/>
            <person name="Martijn J."/>
            <person name="Lind A.E."/>
            <person name="van Eijk R."/>
            <person name="Schleper C."/>
            <person name="Guy L."/>
            <person name="Ettema T.J."/>
        </authorList>
    </citation>
    <scope>NUCLEOTIDE SEQUENCE</scope>
</reference>
<comment type="caution">
    <text evidence="1">The sequence shown here is derived from an EMBL/GenBank/DDBJ whole genome shotgun (WGS) entry which is preliminary data.</text>
</comment>
<accession>A0A0F9SX43</accession>
<protein>
    <recommendedName>
        <fullName evidence="2">SpoVT-AbrB domain-containing protein</fullName>
    </recommendedName>
</protein>
<gene>
    <name evidence="1" type="ORF">LCGC14_0723170</name>
</gene>
<dbReference type="AlphaFoldDB" id="A0A0F9SX43"/>
<evidence type="ECO:0000313" key="1">
    <source>
        <dbReference type="EMBL" id="KKN41446.1"/>
    </source>
</evidence>
<sequence length="64" mass="7423">MTRTRLAGISPHHVIFRKIAGSWMVCISPTQKRALHWQDKEPVVVTVSNGRIFIQRDRTRTLKP</sequence>
<proteinExistence type="predicted"/>
<dbReference type="EMBL" id="LAZR01001646">
    <property type="protein sequence ID" value="KKN41446.1"/>
    <property type="molecule type" value="Genomic_DNA"/>
</dbReference>
<organism evidence="1">
    <name type="scientific">marine sediment metagenome</name>
    <dbReference type="NCBI Taxonomy" id="412755"/>
    <lineage>
        <taxon>unclassified sequences</taxon>
        <taxon>metagenomes</taxon>
        <taxon>ecological metagenomes</taxon>
    </lineage>
</organism>
<evidence type="ECO:0008006" key="2">
    <source>
        <dbReference type="Google" id="ProtNLM"/>
    </source>
</evidence>